<protein>
    <submittedName>
        <fullName evidence="2">Uncharacterized protein</fullName>
    </submittedName>
</protein>
<dbReference type="Gene3D" id="3.40.50.1820">
    <property type="entry name" value="alpha/beta hydrolase"/>
    <property type="match status" value="2"/>
</dbReference>
<dbReference type="Proteomes" id="UP001457282">
    <property type="component" value="Unassembled WGS sequence"/>
</dbReference>
<comment type="similarity">
    <text evidence="1">Belongs to the peptidase S10 family.</text>
</comment>
<dbReference type="InterPro" id="IPR001563">
    <property type="entry name" value="Peptidase_S10"/>
</dbReference>
<proteinExistence type="inferred from homology"/>
<reference evidence="2 3" key="1">
    <citation type="journal article" date="2023" name="G3 (Bethesda)">
        <title>A chromosome-length genome assembly and annotation of blackberry (Rubus argutus, cv. 'Hillquist').</title>
        <authorList>
            <person name="Bruna T."/>
            <person name="Aryal R."/>
            <person name="Dudchenko O."/>
            <person name="Sargent D.J."/>
            <person name="Mead D."/>
            <person name="Buti M."/>
            <person name="Cavallini A."/>
            <person name="Hytonen T."/>
            <person name="Andres J."/>
            <person name="Pham M."/>
            <person name="Weisz D."/>
            <person name="Mascagni F."/>
            <person name="Usai G."/>
            <person name="Natali L."/>
            <person name="Bassil N."/>
            <person name="Fernandez G.E."/>
            <person name="Lomsadze A."/>
            <person name="Armour M."/>
            <person name="Olukolu B."/>
            <person name="Poorten T."/>
            <person name="Britton C."/>
            <person name="Davik J."/>
            <person name="Ashrafi H."/>
            <person name="Aiden E.L."/>
            <person name="Borodovsky M."/>
            <person name="Worthington M."/>
        </authorList>
    </citation>
    <scope>NUCLEOTIDE SEQUENCE [LARGE SCALE GENOMIC DNA]</scope>
    <source>
        <strain evidence="2">PI 553951</strain>
    </source>
</reference>
<dbReference type="EMBL" id="JBEDUW010000002">
    <property type="protein sequence ID" value="KAK9941822.1"/>
    <property type="molecule type" value="Genomic_DNA"/>
</dbReference>
<dbReference type="InterPro" id="IPR029058">
    <property type="entry name" value="AB_hydrolase_fold"/>
</dbReference>
<keyword evidence="3" id="KW-1185">Reference proteome</keyword>
<dbReference type="PRINTS" id="PR00724">
    <property type="entry name" value="CRBOXYPTASEC"/>
</dbReference>
<organism evidence="2 3">
    <name type="scientific">Rubus argutus</name>
    <name type="common">Southern blackberry</name>
    <dbReference type="NCBI Taxonomy" id="59490"/>
    <lineage>
        <taxon>Eukaryota</taxon>
        <taxon>Viridiplantae</taxon>
        <taxon>Streptophyta</taxon>
        <taxon>Embryophyta</taxon>
        <taxon>Tracheophyta</taxon>
        <taxon>Spermatophyta</taxon>
        <taxon>Magnoliopsida</taxon>
        <taxon>eudicotyledons</taxon>
        <taxon>Gunneridae</taxon>
        <taxon>Pentapetalae</taxon>
        <taxon>rosids</taxon>
        <taxon>fabids</taxon>
        <taxon>Rosales</taxon>
        <taxon>Rosaceae</taxon>
        <taxon>Rosoideae</taxon>
        <taxon>Rosoideae incertae sedis</taxon>
        <taxon>Rubus</taxon>
    </lineage>
</organism>
<dbReference type="PANTHER" id="PTHR11802:SF329">
    <property type="entry name" value="SERINE CARBOXYPEPTIDASE-LIKE 17"/>
    <property type="match status" value="1"/>
</dbReference>
<dbReference type="Pfam" id="PF00450">
    <property type="entry name" value="Peptidase_S10"/>
    <property type="match status" value="2"/>
</dbReference>
<dbReference type="AlphaFoldDB" id="A0AAW1Y1W2"/>
<dbReference type="GO" id="GO:0004185">
    <property type="term" value="F:serine-type carboxypeptidase activity"/>
    <property type="evidence" value="ECO:0007669"/>
    <property type="project" value="InterPro"/>
</dbReference>
<dbReference type="GO" id="GO:0019748">
    <property type="term" value="P:secondary metabolic process"/>
    <property type="evidence" value="ECO:0007669"/>
    <property type="project" value="TreeGrafter"/>
</dbReference>
<comment type="caution">
    <text evidence="2">The sequence shown here is derived from an EMBL/GenBank/DDBJ whole genome shotgun (WGS) entry which is preliminary data.</text>
</comment>
<name>A0AAW1Y1W2_RUBAR</name>
<accession>A0AAW1Y1W2</accession>
<dbReference type="GO" id="GO:0016747">
    <property type="term" value="F:acyltransferase activity, transferring groups other than amino-acyl groups"/>
    <property type="evidence" value="ECO:0007669"/>
    <property type="project" value="TreeGrafter"/>
</dbReference>
<gene>
    <name evidence="2" type="ORF">M0R45_007516</name>
</gene>
<dbReference type="SUPFAM" id="SSF53474">
    <property type="entry name" value="alpha/beta-Hydrolases"/>
    <property type="match status" value="1"/>
</dbReference>
<sequence>MAIMVKSIPGFDGDLPFKLYTGYVRVGKLEMFYYFIESEGNPKEDPLLLWYTGGPGCSVFNALIYENGPLVFNYTGYEGGLPSTYYYPYSWTRTASVLFVDAPVGTGFSYATSAEEYPSSDLKTAAQVTEFLRKWLEEHPQFLKVQLFIGADSYSGLTGTIVVKYIIHDNDAGVMPRLNLKVEDANIYEDWMRQRFHRSHYLLINVCKGDQGTVLDWKRCNKSLSYTKDVESVVEYHKHLSSKGLQVLIFNGNHDLIVPNTGTERWIRALDLTIVNNRRPWLVDGQIAGYTIKYSSNGYRLTYATVKGAGHSAPEYKRRECYIMFDRFIHYYPL</sequence>
<evidence type="ECO:0000256" key="1">
    <source>
        <dbReference type="ARBA" id="ARBA00009431"/>
    </source>
</evidence>
<dbReference type="GO" id="GO:0006508">
    <property type="term" value="P:proteolysis"/>
    <property type="evidence" value="ECO:0007669"/>
    <property type="project" value="InterPro"/>
</dbReference>
<dbReference type="PANTHER" id="PTHR11802">
    <property type="entry name" value="SERINE PROTEASE FAMILY S10 SERINE CARBOXYPEPTIDASE"/>
    <property type="match status" value="1"/>
</dbReference>
<evidence type="ECO:0000313" key="3">
    <source>
        <dbReference type="Proteomes" id="UP001457282"/>
    </source>
</evidence>
<evidence type="ECO:0000313" key="2">
    <source>
        <dbReference type="EMBL" id="KAK9941822.1"/>
    </source>
</evidence>